<name>A0A8X8YAS0_SALSN</name>
<reference evidence="9" key="1">
    <citation type="submission" date="2018-01" db="EMBL/GenBank/DDBJ databases">
        <authorList>
            <person name="Mao J.F."/>
        </authorList>
    </citation>
    <scope>NUCLEOTIDE SEQUENCE</scope>
    <source>
        <strain evidence="9">Huo1</strain>
        <tissue evidence="9">Leaf</tissue>
    </source>
</reference>
<comment type="subunit">
    <text evidence="6">Component of the PI(3,5)P2 regulatory complex at least composed of ATG18, SAC/FIG4, FAB1 and VAC14.</text>
</comment>
<feature type="region of interest" description="Disordered" evidence="7">
    <location>
        <begin position="480"/>
        <end position="525"/>
    </location>
</feature>
<dbReference type="PROSITE" id="PS50275">
    <property type="entry name" value="SAC"/>
    <property type="match status" value="1"/>
</dbReference>
<dbReference type="GO" id="GO:0046856">
    <property type="term" value="P:phosphatidylinositol dephosphorylation"/>
    <property type="evidence" value="ECO:0007669"/>
    <property type="project" value="InterPro"/>
</dbReference>
<keyword evidence="4" id="KW-0472">Membrane</keyword>
<evidence type="ECO:0000256" key="6">
    <source>
        <dbReference type="ARBA" id="ARBA00023464"/>
    </source>
</evidence>
<sequence length="899" mass="102126">MEDVSNIVQLEQHEVQPDSPPPAPPPEGLMQKFRLYETRSNFYMVGRDKTRTFWKILKIDRLEPSELNIREDSATYTERECSDLLRRIHEGNKATGGLKFVTTCYGIVGFIKFLGPYYMVLITKREQIGVICGHNVYAISKSEIIPLPNSAVRANMVNYKNENRYKKLLCMVDLTKDFYFSYSYHVMRSLQRNMCDNETGQVLYETMFVWNEFLTRGVRNILQNTVWTVALVYGFFKQYLESDCDCMILMNPTQATLSISGRDLKLTLISRRSRHYAGTRYLKRGVNERGRVANDVETEQILTEDVPEGLPLQISSVVQNRGSIPLFWSQETSRLNIKPDIILSKRDQTYEATRLHFENLANRYGNPIIILNLIKAREFNMFGFGILTNEKRPRESILRTEFANAIEVINRDLSEENRLKFLHWDLNKHSRSKSANVLLLLGKVATYALTLTGFFYYQATPEMLSGGQLKCPSYENLLAPGMATSTNSHSENGKHNDEETEDSDNSDRKSSGGNSSTNSNPSVRQPMIQKGVLRTNCIDCLDRTNVAQYAYGLAALGHQLCALGVTNSTKMDLDDPLAEELMGSYERMGDTLAHQYGGSAAHNKATICAMMKAYVFNIWLNAIGCLYDKIFSQRRGQWKAATQSQEFFRTLQRYYNNAYLDGEKQNAINVFLGHFQPQPDKPDLWELDSDQHYNVGRNGQSNSDQYGRSLFKRSWSDGNILRESHSPSSTPNINKVMSSAGFPGESNRRSKIISESVPNMSTSESELAYSSDTSPMPTRELFAEMQRVRYLEHENGDAIDCSNFVDLDWLSSSGNSCEEELLERSMSLASPTAVLSSENVINETISEITPSTSECGSSRRGRDHTGTELGYSEAQNYEVLEDFSDSFVRWVTYGEAICH</sequence>
<evidence type="ECO:0000256" key="3">
    <source>
        <dbReference type="ARBA" id="ARBA00022801"/>
    </source>
</evidence>
<evidence type="ECO:0000256" key="5">
    <source>
        <dbReference type="ARBA" id="ARBA00023337"/>
    </source>
</evidence>
<dbReference type="Pfam" id="PF02383">
    <property type="entry name" value="Syja_N"/>
    <property type="match status" value="1"/>
</dbReference>
<gene>
    <name evidence="9" type="ORF">SASPL_112782</name>
</gene>
<dbReference type="Proteomes" id="UP000298416">
    <property type="component" value="Unassembled WGS sequence"/>
</dbReference>
<evidence type="ECO:0000256" key="7">
    <source>
        <dbReference type="SAM" id="MobiDB-lite"/>
    </source>
</evidence>
<dbReference type="InterPro" id="IPR002013">
    <property type="entry name" value="SAC_dom"/>
</dbReference>
<evidence type="ECO:0000313" key="10">
    <source>
        <dbReference type="Proteomes" id="UP000298416"/>
    </source>
</evidence>
<keyword evidence="10" id="KW-1185">Reference proteome</keyword>
<dbReference type="InterPro" id="IPR043573">
    <property type="entry name" value="Fig4-like"/>
</dbReference>
<organism evidence="9">
    <name type="scientific">Salvia splendens</name>
    <name type="common">Scarlet sage</name>
    <dbReference type="NCBI Taxonomy" id="180675"/>
    <lineage>
        <taxon>Eukaryota</taxon>
        <taxon>Viridiplantae</taxon>
        <taxon>Streptophyta</taxon>
        <taxon>Embryophyta</taxon>
        <taxon>Tracheophyta</taxon>
        <taxon>Spermatophyta</taxon>
        <taxon>Magnoliopsida</taxon>
        <taxon>eudicotyledons</taxon>
        <taxon>Gunneridae</taxon>
        <taxon>Pentapetalae</taxon>
        <taxon>asterids</taxon>
        <taxon>lamiids</taxon>
        <taxon>Lamiales</taxon>
        <taxon>Lamiaceae</taxon>
        <taxon>Nepetoideae</taxon>
        <taxon>Mentheae</taxon>
        <taxon>Salviinae</taxon>
        <taxon>Salvia</taxon>
        <taxon>Salvia subgen. Calosphace</taxon>
        <taxon>core Calosphace</taxon>
    </lineage>
</organism>
<keyword evidence="3" id="KW-0378">Hydrolase</keyword>
<evidence type="ECO:0000259" key="8">
    <source>
        <dbReference type="PROSITE" id="PS50275"/>
    </source>
</evidence>
<comment type="subcellular location">
    <subcellularLocation>
        <location evidence="1">Vacuole membrane</location>
        <topology evidence="1">Peripheral membrane protein</topology>
    </subcellularLocation>
</comment>
<proteinExistence type="predicted"/>
<evidence type="ECO:0000313" key="9">
    <source>
        <dbReference type="EMBL" id="KAG6428530.1"/>
    </source>
</evidence>
<comment type="caution">
    <text evidence="9">The sequence shown here is derived from an EMBL/GenBank/DDBJ whole genome shotgun (WGS) entry which is preliminary data.</text>
</comment>
<comment type="catalytic activity">
    <reaction evidence="5">
        <text>a 1,2-diacyl-sn-glycero-3-phospho-(1D-myo-inositol-3,5-bisphosphate) + H2O = a 1,2-diacyl-sn-glycero-3-phospho-(1D-myo-inositol-3-phosphate) + phosphate</text>
        <dbReference type="Rhea" id="RHEA:32955"/>
        <dbReference type="ChEBI" id="CHEBI:15377"/>
        <dbReference type="ChEBI" id="CHEBI:43474"/>
        <dbReference type="ChEBI" id="CHEBI:57923"/>
        <dbReference type="ChEBI" id="CHEBI:58088"/>
    </reaction>
</comment>
<protein>
    <recommendedName>
        <fullName evidence="8">SAC domain-containing protein</fullName>
    </recommendedName>
</protein>
<evidence type="ECO:0000256" key="4">
    <source>
        <dbReference type="ARBA" id="ARBA00023136"/>
    </source>
</evidence>
<feature type="compositionally biased region" description="Polar residues" evidence="7">
    <location>
        <begin position="726"/>
        <end position="737"/>
    </location>
</feature>
<dbReference type="AlphaFoldDB" id="A0A8X8YAS0"/>
<reference evidence="9" key="2">
    <citation type="submission" date="2020-08" db="EMBL/GenBank/DDBJ databases">
        <title>Plant Genome Project.</title>
        <authorList>
            <person name="Zhang R.-G."/>
        </authorList>
    </citation>
    <scope>NUCLEOTIDE SEQUENCE</scope>
    <source>
        <strain evidence="9">Huo1</strain>
        <tissue evidence="9">Leaf</tissue>
    </source>
</reference>
<evidence type="ECO:0000256" key="2">
    <source>
        <dbReference type="ARBA" id="ARBA00022554"/>
    </source>
</evidence>
<evidence type="ECO:0000256" key="1">
    <source>
        <dbReference type="ARBA" id="ARBA00004148"/>
    </source>
</evidence>
<dbReference type="EMBL" id="PNBA02000004">
    <property type="protein sequence ID" value="KAG6428530.1"/>
    <property type="molecule type" value="Genomic_DNA"/>
</dbReference>
<feature type="domain" description="SAC" evidence="8">
    <location>
        <begin position="169"/>
        <end position="598"/>
    </location>
</feature>
<dbReference type="GO" id="GO:0005774">
    <property type="term" value="C:vacuolar membrane"/>
    <property type="evidence" value="ECO:0007669"/>
    <property type="project" value="UniProtKB-SubCell"/>
</dbReference>
<feature type="region of interest" description="Disordered" evidence="7">
    <location>
        <begin position="722"/>
        <end position="747"/>
    </location>
</feature>
<dbReference type="PANTHER" id="PTHR45738">
    <property type="entry name" value="POLYPHOSPHOINOSITIDE PHOSPHATASE"/>
    <property type="match status" value="1"/>
</dbReference>
<accession>A0A8X8YAS0</accession>
<dbReference type="GO" id="GO:0043813">
    <property type="term" value="F:phosphatidylinositol-3,5-bisphosphate 5-phosphatase activity"/>
    <property type="evidence" value="ECO:0007669"/>
    <property type="project" value="InterPro"/>
</dbReference>
<feature type="compositionally biased region" description="Low complexity" evidence="7">
    <location>
        <begin position="511"/>
        <end position="522"/>
    </location>
</feature>
<dbReference type="PANTHER" id="PTHR45738:SF25">
    <property type="entry name" value="PHOSPHOINOSITIDE PHOSPHATASE SAC3-RELATED"/>
    <property type="match status" value="1"/>
</dbReference>
<keyword evidence="2" id="KW-0926">Vacuole</keyword>